<organism evidence="2 3">
    <name type="scientific">Cymbomonas tetramitiformis</name>
    <dbReference type="NCBI Taxonomy" id="36881"/>
    <lineage>
        <taxon>Eukaryota</taxon>
        <taxon>Viridiplantae</taxon>
        <taxon>Chlorophyta</taxon>
        <taxon>Pyramimonadophyceae</taxon>
        <taxon>Pyramimonadales</taxon>
        <taxon>Pyramimonadaceae</taxon>
        <taxon>Cymbomonas</taxon>
    </lineage>
</organism>
<gene>
    <name evidence="2" type="ORF">CYMTET_54722</name>
</gene>
<feature type="compositionally biased region" description="Polar residues" evidence="1">
    <location>
        <begin position="30"/>
        <end position="39"/>
    </location>
</feature>
<sequence>MSQARQSGLAAALRAARSGNTPSTPTPSSHGTASRTTTPLARKVEGREEEYAEHLAYASNYSADLLRFLRASGFKDTVGYTFDNADADADFNILLYGLRHVLVFPINYKELAVIRALGDKHMKINTYPDSKRMQDLWHVLADSAKASPHTAPLYLVVLRELRAGAAFSFASLCLRIRTAWRDEAKHAVLSDRPPPPRGGAALAWGGGYTLTLGRSTLPPAFAPLASPAPLCP</sequence>
<protein>
    <submittedName>
        <fullName evidence="2">Uncharacterized protein</fullName>
    </submittedName>
</protein>
<dbReference type="AlphaFoldDB" id="A0AAE0BFJ4"/>
<keyword evidence="3" id="KW-1185">Reference proteome</keyword>
<feature type="region of interest" description="Disordered" evidence="1">
    <location>
        <begin position="1"/>
        <end position="41"/>
    </location>
</feature>
<dbReference type="EMBL" id="LGRX02035381">
    <property type="protein sequence ID" value="KAK3235050.1"/>
    <property type="molecule type" value="Genomic_DNA"/>
</dbReference>
<feature type="compositionally biased region" description="Low complexity" evidence="1">
    <location>
        <begin position="1"/>
        <end position="29"/>
    </location>
</feature>
<name>A0AAE0BFJ4_9CHLO</name>
<reference evidence="2 3" key="1">
    <citation type="journal article" date="2015" name="Genome Biol. Evol.">
        <title>Comparative Genomics of a Bacterivorous Green Alga Reveals Evolutionary Causalities and Consequences of Phago-Mixotrophic Mode of Nutrition.</title>
        <authorList>
            <person name="Burns J.A."/>
            <person name="Paasch A."/>
            <person name="Narechania A."/>
            <person name="Kim E."/>
        </authorList>
    </citation>
    <scope>NUCLEOTIDE SEQUENCE [LARGE SCALE GENOMIC DNA]</scope>
    <source>
        <strain evidence="2 3">PLY_AMNH</strain>
    </source>
</reference>
<dbReference type="Proteomes" id="UP001190700">
    <property type="component" value="Unassembled WGS sequence"/>
</dbReference>
<evidence type="ECO:0000313" key="3">
    <source>
        <dbReference type="Proteomes" id="UP001190700"/>
    </source>
</evidence>
<proteinExistence type="predicted"/>
<comment type="caution">
    <text evidence="2">The sequence shown here is derived from an EMBL/GenBank/DDBJ whole genome shotgun (WGS) entry which is preliminary data.</text>
</comment>
<accession>A0AAE0BFJ4</accession>
<evidence type="ECO:0000256" key="1">
    <source>
        <dbReference type="SAM" id="MobiDB-lite"/>
    </source>
</evidence>
<evidence type="ECO:0000313" key="2">
    <source>
        <dbReference type="EMBL" id="KAK3235050.1"/>
    </source>
</evidence>